<protein>
    <submittedName>
        <fullName evidence="1">Uncharacterized protein</fullName>
    </submittedName>
</protein>
<organism evidence="1 2">
    <name type="scientific">Ascobolus immersus RN42</name>
    <dbReference type="NCBI Taxonomy" id="1160509"/>
    <lineage>
        <taxon>Eukaryota</taxon>
        <taxon>Fungi</taxon>
        <taxon>Dikarya</taxon>
        <taxon>Ascomycota</taxon>
        <taxon>Pezizomycotina</taxon>
        <taxon>Pezizomycetes</taxon>
        <taxon>Pezizales</taxon>
        <taxon>Ascobolaceae</taxon>
        <taxon>Ascobolus</taxon>
    </lineage>
</organism>
<reference evidence="1 2" key="1">
    <citation type="journal article" date="2018" name="Nat. Ecol. Evol.">
        <title>Pezizomycetes genomes reveal the molecular basis of ectomycorrhizal truffle lifestyle.</title>
        <authorList>
            <person name="Murat C."/>
            <person name="Payen T."/>
            <person name="Noel B."/>
            <person name="Kuo A."/>
            <person name="Morin E."/>
            <person name="Chen J."/>
            <person name="Kohler A."/>
            <person name="Krizsan K."/>
            <person name="Balestrini R."/>
            <person name="Da Silva C."/>
            <person name="Montanini B."/>
            <person name="Hainaut M."/>
            <person name="Levati E."/>
            <person name="Barry K.W."/>
            <person name="Belfiori B."/>
            <person name="Cichocki N."/>
            <person name="Clum A."/>
            <person name="Dockter R.B."/>
            <person name="Fauchery L."/>
            <person name="Guy J."/>
            <person name="Iotti M."/>
            <person name="Le Tacon F."/>
            <person name="Lindquist E.A."/>
            <person name="Lipzen A."/>
            <person name="Malagnac F."/>
            <person name="Mello A."/>
            <person name="Molinier V."/>
            <person name="Miyauchi S."/>
            <person name="Poulain J."/>
            <person name="Riccioni C."/>
            <person name="Rubini A."/>
            <person name="Sitrit Y."/>
            <person name="Splivallo R."/>
            <person name="Traeger S."/>
            <person name="Wang M."/>
            <person name="Zifcakova L."/>
            <person name="Wipf D."/>
            <person name="Zambonelli A."/>
            <person name="Paolocci F."/>
            <person name="Nowrousian M."/>
            <person name="Ottonello S."/>
            <person name="Baldrian P."/>
            <person name="Spatafora J.W."/>
            <person name="Henrissat B."/>
            <person name="Nagy L.G."/>
            <person name="Aury J.M."/>
            <person name="Wincker P."/>
            <person name="Grigoriev I.V."/>
            <person name="Bonfante P."/>
            <person name="Martin F.M."/>
        </authorList>
    </citation>
    <scope>NUCLEOTIDE SEQUENCE [LARGE SCALE GENOMIC DNA]</scope>
    <source>
        <strain evidence="1 2">RN42</strain>
    </source>
</reference>
<accession>A0A3N4IT13</accession>
<sequence>MPPRPASYARPATRQQVRNPTTYKRDRPLRIIAVCRAHGDTVADQSILADFLLFLMIFKHQPNIVRQRWIMHADPEEQEDALDGILHGQPEFRRKEIDIGVVRESIQERKLLVLDGQHVRRAVMNEISRNARVSEKDSDLLFISCCHGRGGLQGVGDPFFGNMVIWFDPQVPAGPQRRMDMISRDDLERAIQGTSAEVTLINVGCHAGTFRSLRYNLIGASNLDIANSHRVSGSGSVRGTLFAGALDDDFLRSEFTRGRRHHITNFDSMRDDIWEYMLTKTPANRIAYPILLTMSQDQQQGLSQGLQVPPRPVRQPVDLLYRPANDNPAQVAVFPVSQDPLEQLCRYYLSSKPPPSSNDEMIRIWIASFRLRKSVDSDSKRELRKKQLEIFLRYNRLWNTELSKFMKLKGFQIGTEGDYSIESLDIRMREDRLSDFSVDYPDLIPLIPQNPIYMYNSCGVCFRQVEVLRLMAKEWGSDVVANMLRESADRIGWEKTQDEDICY</sequence>
<evidence type="ECO:0000313" key="2">
    <source>
        <dbReference type="Proteomes" id="UP000275078"/>
    </source>
</evidence>
<evidence type="ECO:0000313" key="1">
    <source>
        <dbReference type="EMBL" id="RPA87391.1"/>
    </source>
</evidence>
<gene>
    <name evidence="1" type="ORF">BJ508DRAFT_320410</name>
</gene>
<name>A0A3N4IT13_ASCIM</name>
<dbReference type="EMBL" id="ML119646">
    <property type="protein sequence ID" value="RPA87391.1"/>
    <property type="molecule type" value="Genomic_DNA"/>
</dbReference>
<keyword evidence="2" id="KW-1185">Reference proteome</keyword>
<dbReference type="AlphaFoldDB" id="A0A3N4IT13"/>
<dbReference type="Proteomes" id="UP000275078">
    <property type="component" value="Unassembled WGS sequence"/>
</dbReference>
<proteinExistence type="predicted"/>